<dbReference type="InterPro" id="IPR002155">
    <property type="entry name" value="Thiolase"/>
</dbReference>
<accession>A0A7Y1QD44</accession>
<dbReference type="PANTHER" id="PTHR43365">
    <property type="entry name" value="BLR7806 PROTEIN"/>
    <property type="match status" value="1"/>
</dbReference>
<comment type="similarity">
    <text evidence="1 4">Belongs to the thiolase-like superfamily. Thiolase family.</text>
</comment>
<protein>
    <submittedName>
        <fullName evidence="7">Acyl-CoA thiolase</fullName>
    </submittedName>
</protein>
<evidence type="ECO:0000256" key="3">
    <source>
        <dbReference type="ARBA" id="ARBA00023315"/>
    </source>
</evidence>
<gene>
    <name evidence="7" type="ORF">HBO13_28035</name>
</gene>
<evidence type="ECO:0000259" key="5">
    <source>
        <dbReference type="Pfam" id="PF00108"/>
    </source>
</evidence>
<evidence type="ECO:0000256" key="2">
    <source>
        <dbReference type="ARBA" id="ARBA00022679"/>
    </source>
</evidence>
<dbReference type="SUPFAM" id="SSF53901">
    <property type="entry name" value="Thiolase-like"/>
    <property type="match status" value="1"/>
</dbReference>
<dbReference type="Proteomes" id="UP000535954">
    <property type="component" value="Unassembled WGS sequence"/>
</dbReference>
<dbReference type="InterPro" id="IPR020613">
    <property type="entry name" value="Thiolase_CS"/>
</dbReference>
<comment type="caution">
    <text evidence="7">The sequence shown here is derived from an EMBL/GenBank/DDBJ whole genome shotgun (WGS) entry which is preliminary data.</text>
</comment>
<evidence type="ECO:0000313" key="7">
    <source>
        <dbReference type="EMBL" id="NNA76489.1"/>
    </source>
</evidence>
<dbReference type="InterPro" id="IPR016039">
    <property type="entry name" value="Thiolase-like"/>
</dbReference>
<feature type="domain" description="Thiolase N-terminal" evidence="5">
    <location>
        <begin position="4"/>
        <end position="216"/>
    </location>
</feature>
<organism evidence="7 8">
    <name type="scientific">Pseudomonas lactis</name>
    <dbReference type="NCBI Taxonomy" id="1615674"/>
    <lineage>
        <taxon>Bacteria</taxon>
        <taxon>Pseudomonadati</taxon>
        <taxon>Pseudomonadota</taxon>
        <taxon>Gammaproteobacteria</taxon>
        <taxon>Pseudomonadales</taxon>
        <taxon>Pseudomonadaceae</taxon>
        <taxon>Pseudomonas</taxon>
    </lineage>
</organism>
<dbReference type="Pfam" id="PF02803">
    <property type="entry name" value="Thiolase_C"/>
    <property type="match status" value="1"/>
</dbReference>
<keyword evidence="3 4" id="KW-0012">Acyltransferase</keyword>
<proteinExistence type="inferred from homology"/>
<dbReference type="Gene3D" id="3.40.47.10">
    <property type="match status" value="2"/>
</dbReference>
<reference evidence="7 8" key="1">
    <citation type="journal article" date="2020" name="Front. Microbiol.">
        <title>Genetic Organization of the aprX-lipA2 Operon Affects the Proteolytic Potential of Pseudomonas Species in Milk.</title>
        <authorList>
            <person name="Maier C."/>
            <person name="Huptas C."/>
            <person name="von Neubeck M."/>
            <person name="Scherer S."/>
            <person name="Wenning M."/>
            <person name="Lucking G."/>
        </authorList>
    </citation>
    <scope>NUCLEOTIDE SEQUENCE [LARGE SCALE GENOMIC DNA]</scope>
    <source>
        <strain evidence="7 8">WS 5405</strain>
    </source>
</reference>
<sequence length="384" mass="39660">MNAYIYDAVRTVRGKAKPGGGLTDHSAHQLVGKLVSAIEQRRGGILEVQGLILGVVGQVNAQGGNLALVSKLAAGLSDNAFAWTVNNYCVSGLTAICQAAAQVQTGQARGLLAGGVEMMSAVPFMGDKADYYSDSTFPPRTSFLPVALAADRLAEDEQITREDMDAVALRSQELSAKAEGTALQASRINVNDLTAEECLRPVTAEQLASLPAAFASLAASFTGALEGRSIDHRHSVSHAPAMADGAGLALIGAEGLAGQPPRARILAWAESGGDPAASLTAGFRAMELALERAGLTLDDIDRIEFMEAFAVTIAKFIRDYRPALERLNVGGGHLAKGHPLGASGAILLSALLDALDVGQGRYGLVVATGASGTGCAMVVERLGV</sequence>
<dbReference type="InterPro" id="IPR020616">
    <property type="entry name" value="Thiolase_N"/>
</dbReference>
<feature type="domain" description="Thiolase C-terminal" evidence="6">
    <location>
        <begin position="260"/>
        <end position="381"/>
    </location>
</feature>
<dbReference type="InterPro" id="IPR020617">
    <property type="entry name" value="Thiolase_C"/>
</dbReference>
<keyword evidence="2 4" id="KW-0808">Transferase</keyword>
<dbReference type="PIRSF" id="PIRSF000429">
    <property type="entry name" value="Ac-CoA_Ac_transf"/>
    <property type="match status" value="1"/>
</dbReference>
<evidence type="ECO:0000259" key="6">
    <source>
        <dbReference type="Pfam" id="PF02803"/>
    </source>
</evidence>
<dbReference type="PROSITE" id="PS00737">
    <property type="entry name" value="THIOLASE_2"/>
    <property type="match status" value="1"/>
</dbReference>
<name>A0A7Y1QD44_9PSED</name>
<dbReference type="EMBL" id="JAAQYH010000018">
    <property type="protein sequence ID" value="NNA76489.1"/>
    <property type="molecule type" value="Genomic_DNA"/>
</dbReference>
<dbReference type="AlphaFoldDB" id="A0A7Y1QD44"/>
<dbReference type="GO" id="GO:0003988">
    <property type="term" value="F:acetyl-CoA C-acyltransferase activity"/>
    <property type="evidence" value="ECO:0007669"/>
    <property type="project" value="UniProtKB-ARBA"/>
</dbReference>
<dbReference type="CDD" id="cd00751">
    <property type="entry name" value="thiolase"/>
    <property type="match status" value="1"/>
</dbReference>
<evidence type="ECO:0000256" key="4">
    <source>
        <dbReference type="RuleBase" id="RU003557"/>
    </source>
</evidence>
<evidence type="ECO:0000313" key="8">
    <source>
        <dbReference type="Proteomes" id="UP000535954"/>
    </source>
</evidence>
<dbReference type="PANTHER" id="PTHR43365:SF1">
    <property type="entry name" value="ACETYL-COA C-ACYLTRANSFERASE"/>
    <property type="match status" value="1"/>
</dbReference>
<evidence type="ECO:0000256" key="1">
    <source>
        <dbReference type="ARBA" id="ARBA00010982"/>
    </source>
</evidence>
<dbReference type="Pfam" id="PF00108">
    <property type="entry name" value="Thiolase_N"/>
    <property type="match status" value="1"/>
</dbReference>
<dbReference type="RefSeq" id="WP_169900375.1">
    <property type="nucleotide sequence ID" value="NZ_JAAQYH010000018.1"/>
</dbReference>